<dbReference type="PROSITE" id="PS00061">
    <property type="entry name" value="ADH_SHORT"/>
    <property type="match status" value="1"/>
</dbReference>
<comment type="similarity">
    <text evidence="1 3">Belongs to the short-chain dehydrogenases/reductases (SDR) family.</text>
</comment>
<dbReference type="PANTHER" id="PTHR42760:SF115">
    <property type="entry name" value="3-OXOACYL-[ACYL-CARRIER-PROTEIN] REDUCTASE FABG"/>
    <property type="match status" value="1"/>
</dbReference>
<dbReference type="OrthoDB" id="9809287at2"/>
<sequence length="252" mass="26750">MARLDGKIAVVTGSGSGIGETTAKLFAREGATVVLVARREETLRRVKSEIEAEGGNAVYVSADLSTLDGCEKAIGYTVDKFGRIDILVNNAGIADLHKSTVGTDDELWNKVVGINLNAVFYLCRSALKHMEKQGSGNIVNVSSIGAFGLAGAAYSSTKAAVIALTKNIAIQYAGRGIRCNSTLPGPVPTALNTPEAMQHFDPEMREITGRHLDTSLPESETIDQANAILFFACDESKAITGQYLAIDNGWTL</sequence>
<dbReference type="GO" id="GO:0016616">
    <property type="term" value="F:oxidoreductase activity, acting on the CH-OH group of donors, NAD or NADP as acceptor"/>
    <property type="evidence" value="ECO:0007669"/>
    <property type="project" value="TreeGrafter"/>
</dbReference>
<dbReference type="PRINTS" id="PR00081">
    <property type="entry name" value="GDHRDH"/>
</dbReference>
<proteinExistence type="inferred from homology"/>
<evidence type="ECO:0000313" key="4">
    <source>
        <dbReference type="EMBL" id="PKU26114.1"/>
    </source>
</evidence>
<dbReference type="CDD" id="cd05233">
    <property type="entry name" value="SDR_c"/>
    <property type="match status" value="1"/>
</dbReference>
<dbReference type="AlphaFoldDB" id="A0A2N3Q0E0"/>
<dbReference type="PRINTS" id="PR00080">
    <property type="entry name" value="SDRFAMILY"/>
</dbReference>
<dbReference type="InterPro" id="IPR036291">
    <property type="entry name" value="NAD(P)-bd_dom_sf"/>
</dbReference>
<organism evidence="4 5">
    <name type="scientific">Telmatospirillum siberiense</name>
    <dbReference type="NCBI Taxonomy" id="382514"/>
    <lineage>
        <taxon>Bacteria</taxon>
        <taxon>Pseudomonadati</taxon>
        <taxon>Pseudomonadota</taxon>
        <taxon>Alphaproteobacteria</taxon>
        <taxon>Rhodospirillales</taxon>
        <taxon>Rhodospirillaceae</taxon>
        <taxon>Telmatospirillum</taxon>
    </lineage>
</organism>
<dbReference type="InterPro" id="IPR002347">
    <property type="entry name" value="SDR_fam"/>
</dbReference>
<evidence type="ECO:0000313" key="5">
    <source>
        <dbReference type="Proteomes" id="UP000233293"/>
    </source>
</evidence>
<accession>A0A2N3Q0E0</accession>
<keyword evidence="2" id="KW-0560">Oxidoreductase</keyword>
<dbReference type="Pfam" id="PF00106">
    <property type="entry name" value="adh_short"/>
    <property type="match status" value="1"/>
</dbReference>
<dbReference type="Gene3D" id="3.40.50.720">
    <property type="entry name" value="NAD(P)-binding Rossmann-like Domain"/>
    <property type="match status" value="1"/>
</dbReference>
<dbReference type="PANTHER" id="PTHR42760">
    <property type="entry name" value="SHORT-CHAIN DEHYDROGENASES/REDUCTASES FAMILY MEMBER"/>
    <property type="match status" value="1"/>
</dbReference>
<dbReference type="RefSeq" id="WP_101249075.1">
    <property type="nucleotide sequence ID" value="NZ_PIUM01000002.1"/>
</dbReference>
<dbReference type="Proteomes" id="UP000233293">
    <property type="component" value="Unassembled WGS sequence"/>
</dbReference>
<protein>
    <submittedName>
        <fullName evidence="4">NAD(P)-dependent oxidoreductase</fullName>
    </submittedName>
</protein>
<reference evidence="5" key="1">
    <citation type="submission" date="2017-12" db="EMBL/GenBank/DDBJ databases">
        <title>Draft genome sequence of Telmatospirillum siberiense 26-4b1T, an acidotolerant peatland alphaproteobacterium potentially involved in sulfur cycling.</title>
        <authorList>
            <person name="Hausmann B."/>
            <person name="Pjevac P."/>
            <person name="Schreck K."/>
            <person name="Herbold C.W."/>
            <person name="Daims H."/>
            <person name="Wagner M."/>
            <person name="Pester M."/>
            <person name="Loy A."/>
        </authorList>
    </citation>
    <scope>NUCLEOTIDE SEQUENCE [LARGE SCALE GENOMIC DNA]</scope>
    <source>
        <strain evidence="5">26-4b1</strain>
    </source>
</reference>
<comment type="caution">
    <text evidence="4">The sequence shown here is derived from an EMBL/GenBank/DDBJ whole genome shotgun (WGS) entry which is preliminary data.</text>
</comment>
<dbReference type="FunFam" id="3.40.50.720:FF:000084">
    <property type="entry name" value="Short-chain dehydrogenase reductase"/>
    <property type="match status" value="1"/>
</dbReference>
<evidence type="ECO:0000256" key="1">
    <source>
        <dbReference type="ARBA" id="ARBA00006484"/>
    </source>
</evidence>
<keyword evidence="5" id="KW-1185">Reference proteome</keyword>
<evidence type="ECO:0000256" key="3">
    <source>
        <dbReference type="RuleBase" id="RU000363"/>
    </source>
</evidence>
<gene>
    <name evidence="4" type="ORF">CWS72_02990</name>
</gene>
<evidence type="ECO:0000256" key="2">
    <source>
        <dbReference type="ARBA" id="ARBA00023002"/>
    </source>
</evidence>
<dbReference type="EMBL" id="PIUM01000002">
    <property type="protein sequence ID" value="PKU26114.1"/>
    <property type="molecule type" value="Genomic_DNA"/>
</dbReference>
<dbReference type="SUPFAM" id="SSF51735">
    <property type="entry name" value="NAD(P)-binding Rossmann-fold domains"/>
    <property type="match status" value="1"/>
</dbReference>
<dbReference type="InterPro" id="IPR020904">
    <property type="entry name" value="Sc_DH/Rdtase_CS"/>
</dbReference>
<name>A0A2N3Q0E0_9PROT</name>